<keyword evidence="5 9" id="KW-0548">Nucleotidyltransferase</keyword>
<evidence type="ECO:0000259" key="10">
    <source>
        <dbReference type="PROSITE" id="PS51163"/>
    </source>
</evidence>
<keyword evidence="7 9" id="KW-0067">ATP-binding</keyword>
<evidence type="ECO:0000256" key="7">
    <source>
        <dbReference type="ARBA" id="ARBA00022840"/>
    </source>
</evidence>
<dbReference type="GO" id="GO:0003725">
    <property type="term" value="F:double-stranded RNA binding"/>
    <property type="evidence" value="ECO:0007669"/>
    <property type="project" value="InterPro"/>
</dbReference>
<dbReference type="STRING" id="1058.SAMN05421783_12236"/>
<dbReference type="PANTHER" id="PTHR17490">
    <property type="entry name" value="SUA5"/>
    <property type="match status" value="1"/>
</dbReference>
<dbReference type="HAMAP" id="MF_01852">
    <property type="entry name" value="TsaC"/>
    <property type="match status" value="1"/>
</dbReference>
<dbReference type="PANTHER" id="PTHR17490:SF18">
    <property type="entry name" value="THREONYLCARBAMOYL-AMP SYNTHASE"/>
    <property type="match status" value="1"/>
</dbReference>
<dbReference type="RefSeq" id="WP_093036049.1">
    <property type="nucleotide sequence ID" value="NZ_FNNZ01000022.1"/>
</dbReference>
<evidence type="ECO:0000256" key="8">
    <source>
        <dbReference type="ARBA" id="ARBA00048366"/>
    </source>
</evidence>
<gene>
    <name evidence="9" type="primary">tsaC</name>
    <name evidence="11" type="ORF">SAMN05421783_12236</name>
</gene>
<dbReference type="Gene3D" id="3.90.870.10">
    <property type="entry name" value="DHBP synthase"/>
    <property type="match status" value="1"/>
</dbReference>
<keyword evidence="12" id="KW-1185">Reference proteome</keyword>
<dbReference type="EMBL" id="FNNZ01000022">
    <property type="protein sequence ID" value="SDX35538.1"/>
    <property type="molecule type" value="Genomic_DNA"/>
</dbReference>
<reference evidence="12" key="1">
    <citation type="submission" date="2016-10" db="EMBL/GenBank/DDBJ databases">
        <authorList>
            <person name="Varghese N."/>
            <person name="Submissions S."/>
        </authorList>
    </citation>
    <scope>NUCLEOTIDE SEQUENCE [LARGE SCALE GENOMIC DNA]</scope>
    <source>
        <strain evidence="12">DSM 217</strain>
    </source>
</reference>
<evidence type="ECO:0000256" key="4">
    <source>
        <dbReference type="ARBA" id="ARBA00022694"/>
    </source>
</evidence>
<dbReference type="Proteomes" id="UP000198816">
    <property type="component" value="Unassembled WGS sequence"/>
</dbReference>
<comment type="function">
    <text evidence="9">Required for the formation of a threonylcarbamoyl group on adenosine at position 37 (t(6)A37) in tRNAs that read codons beginning with adenine. Catalyzes the conversion of L-threonine, HCO(3)(-)/CO(2) and ATP to give threonylcarbamoyl-AMP (TC-AMP) as the acyladenylate intermediate, with the release of diphosphate.</text>
</comment>
<keyword evidence="6 9" id="KW-0547">Nucleotide-binding</keyword>
<evidence type="ECO:0000256" key="2">
    <source>
        <dbReference type="ARBA" id="ARBA00022490"/>
    </source>
</evidence>
<dbReference type="InterPro" id="IPR023535">
    <property type="entry name" value="TC-AMP_synthase"/>
</dbReference>
<dbReference type="InterPro" id="IPR006070">
    <property type="entry name" value="Sua5-like_dom"/>
</dbReference>
<dbReference type="OrthoDB" id="9814580at2"/>
<evidence type="ECO:0000313" key="11">
    <source>
        <dbReference type="EMBL" id="SDX35538.1"/>
    </source>
</evidence>
<keyword evidence="2 9" id="KW-0963">Cytoplasm</keyword>
<name>A0A1H3B1H1_THIRO</name>
<keyword evidence="4 9" id="KW-0819">tRNA processing</keyword>
<dbReference type="GO" id="GO:0006450">
    <property type="term" value="P:regulation of translational fidelity"/>
    <property type="evidence" value="ECO:0007669"/>
    <property type="project" value="TreeGrafter"/>
</dbReference>
<organism evidence="11 12">
    <name type="scientific">Thiocapsa roseopersicina</name>
    <dbReference type="NCBI Taxonomy" id="1058"/>
    <lineage>
        <taxon>Bacteria</taxon>
        <taxon>Pseudomonadati</taxon>
        <taxon>Pseudomonadota</taxon>
        <taxon>Gammaproteobacteria</taxon>
        <taxon>Chromatiales</taxon>
        <taxon>Chromatiaceae</taxon>
        <taxon>Thiocapsa</taxon>
    </lineage>
</organism>
<evidence type="ECO:0000256" key="3">
    <source>
        <dbReference type="ARBA" id="ARBA00022679"/>
    </source>
</evidence>
<evidence type="ECO:0000256" key="5">
    <source>
        <dbReference type="ARBA" id="ARBA00022695"/>
    </source>
</evidence>
<dbReference type="GO" id="GO:0005737">
    <property type="term" value="C:cytoplasm"/>
    <property type="evidence" value="ECO:0007669"/>
    <property type="project" value="UniProtKB-SubCell"/>
</dbReference>
<evidence type="ECO:0000256" key="9">
    <source>
        <dbReference type="HAMAP-Rule" id="MF_01852"/>
    </source>
</evidence>
<comment type="subcellular location">
    <subcellularLocation>
        <location evidence="1 9">Cytoplasm</location>
    </subcellularLocation>
</comment>
<evidence type="ECO:0000313" key="12">
    <source>
        <dbReference type="Proteomes" id="UP000198816"/>
    </source>
</evidence>
<dbReference type="Pfam" id="PF01300">
    <property type="entry name" value="Sua5_yciO_yrdC"/>
    <property type="match status" value="1"/>
</dbReference>
<dbReference type="InterPro" id="IPR050156">
    <property type="entry name" value="TC-AMP_synthase_SUA5"/>
</dbReference>
<dbReference type="PROSITE" id="PS51163">
    <property type="entry name" value="YRDC"/>
    <property type="match status" value="1"/>
</dbReference>
<accession>A0A1H3B1H1</accession>
<dbReference type="GO" id="GO:0005524">
    <property type="term" value="F:ATP binding"/>
    <property type="evidence" value="ECO:0007669"/>
    <property type="project" value="UniProtKB-UniRule"/>
</dbReference>
<feature type="domain" description="YrdC-like" evidence="10">
    <location>
        <begin position="8"/>
        <end position="189"/>
    </location>
</feature>
<evidence type="ECO:0000256" key="6">
    <source>
        <dbReference type="ARBA" id="ARBA00022741"/>
    </source>
</evidence>
<comment type="similarity">
    <text evidence="9">Belongs to the SUA5 family. TsaC subfamily.</text>
</comment>
<dbReference type="SUPFAM" id="SSF55821">
    <property type="entry name" value="YrdC/RibB"/>
    <property type="match status" value="1"/>
</dbReference>
<dbReference type="GO" id="GO:0000049">
    <property type="term" value="F:tRNA binding"/>
    <property type="evidence" value="ECO:0007669"/>
    <property type="project" value="TreeGrafter"/>
</dbReference>
<keyword evidence="3 9" id="KW-0808">Transferase</keyword>
<dbReference type="InterPro" id="IPR017945">
    <property type="entry name" value="DHBP_synth_RibB-like_a/b_dom"/>
</dbReference>
<dbReference type="AlphaFoldDB" id="A0A1H3B1H1"/>
<sequence>MTSASLPSQRVRRAARIIAGGGVVAYPTEAVFGLGCDPRNGDAVARILSMKRRDVAKGLILIAADPMQLEPFVLPLAADRMAEIRASWPGPNTWLLPARSETPRWLTGRFDTLAVRVTAHPLAAALCRTYGGAIVSTSANQASRRPARTAMQVRLALDQPPDMILAGACVGSDQPSCIRDGRTGRMLRA</sequence>
<dbReference type="GO" id="GO:0002949">
    <property type="term" value="P:tRNA threonylcarbamoyladenosine modification"/>
    <property type="evidence" value="ECO:0007669"/>
    <property type="project" value="UniProtKB-UniRule"/>
</dbReference>
<protein>
    <recommendedName>
        <fullName evidence="9">Threonylcarbamoyl-AMP synthase</fullName>
        <shortName evidence="9">TC-AMP synthase</shortName>
        <ecNumber evidence="9">2.7.7.87</ecNumber>
    </recommendedName>
    <alternativeName>
        <fullName evidence="9">L-threonylcarbamoyladenylate synthase</fullName>
    </alternativeName>
    <alternativeName>
        <fullName evidence="9">t(6)A37 threonylcarbamoyladenosine biosynthesis protein TsaC</fullName>
    </alternativeName>
    <alternativeName>
        <fullName evidence="9">tRNA threonylcarbamoyladenosine biosynthesis protein TsaC</fullName>
    </alternativeName>
</protein>
<proteinExistence type="inferred from homology"/>
<dbReference type="GO" id="GO:0061710">
    <property type="term" value="F:L-threonylcarbamoyladenylate synthase"/>
    <property type="evidence" value="ECO:0007669"/>
    <property type="project" value="UniProtKB-EC"/>
</dbReference>
<comment type="catalytic activity">
    <reaction evidence="8 9">
        <text>L-threonine + hydrogencarbonate + ATP = L-threonylcarbamoyladenylate + diphosphate + H2O</text>
        <dbReference type="Rhea" id="RHEA:36407"/>
        <dbReference type="ChEBI" id="CHEBI:15377"/>
        <dbReference type="ChEBI" id="CHEBI:17544"/>
        <dbReference type="ChEBI" id="CHEBI:30616"/>
        <dbReference type="ChEBI" id="CHEBI:33019"/>
        <dbReference type="ChEBI" id="CHEBI:57926"/>
        <dbReference type="ChEBI" id="CHEBI:73682"/>
        <dbReference type="EC" id="2.7.7.87"/>
    </reaction>
</comment>
<dbReference type="EC" id="2.7.7.87" evidence="9"/>
<evidence type="ECO:0000256" key="1">
    <source>
        <dbReference type="ARBA" id="ARBA00004496"/>
    </source>
</evidence>